<reference evidence="2" key="1">
    <citation type="journal article" date="2020" name="Stud. Mycol.">
        <title>101 Dothideomycetes genomes: A test case for predicting lifestyles and emergence of pathogens.</title>
        <authorList>
            <person name="Haridas S."/>
            <person name="Albert R."/>
            <person name="Binder M."/>
            <person name="Bloem J."/>
            <person name="LaButti K."/>
            <person name="Salamov A."/>
            <person name="Andreopoulos B."/>
            <person name="Baker S."/>
            <person name="Barry K."/>
            <person name="Bills G."/>
            <person name="Bluhm B."/>
            <person name="Cannon C."/>
            <person name="Castanera R."/>
            <person name="Culley D."/>
            <person name="Daum C."/>
            <person name="Ezra D."/>
            <person name="Gonzalez J."/>
            <person name="Henrissat B."/>
            <person name="Kuo A."/>
            <person name="Liang C."/>
            <person name="Lipzen A."/>
            <person name="Lutzoni F."/>
            <person name="Magnuson J."/>
            <person name="Mondo S."/>
            <person name="Nolan M."/>
            <person name="Ohm R."/>
            <person name="Pangilinan J."/>
            <person name="Park H.-J."/>
            <person name="Ramirez L."/>
            <person name="Alfaro M."/>
            <person name="Sun H."/>
            <person name="Tritt A."/>
            <person name="Yoshinaga Y."/>
            <person name="Zwiers L.-H."/>
            <person name="Turgeon B."/>
            <person name="Goodwin S."/>
            <person name="Spatafora J."/>
            <person name="Crous P."/>
            <person name="Grigoriev I."/>
        </authorList>
    </citation>
    <scope>NUCLEOTIDE SEQUENCE [LARGE SCALE GENOMIC DNA]</scope>
    <source>
        <strain evidence="2">CECT 20119</strain>
    </source>
</reference>
<protein>
    <submittedName>
        <fullName evidence="1">Uncharacterized protein</fullName>
    </submittedName>
</protein>
<keyword evidence="2" id="KW-1185">Reference proteome</keyword>
<dbReference type="AlphaFoldDB" id="A0A6A6GGP9"/>
<proteinExistence type="predicted"/>
<sequence length="419" mass="46601">MAPRQSVTMPFAADTYPAKGSRKTRSVDILRQLLPAGQVPIQPQPNQIVSFRRDPELIADDFGTVVYVLMRQRYRESANLDDLEPGVRTHTHQDLVSALWEKSSNTDWKPRYLVGCIVEVFPLTRAKKASSQITARSRQLWALIAKFVNQLILELFPVVGSKAVVVADLMRDEFCHDAKEFIVADPSTDISHVGLVLANCESPFSALARILGKESVLLALAYNALPLLDTQSDITQADLQVISSIFIHHNTHSHFAAGLLYRHVLLQPGQITFHRQLDTHNECTILHADNANFTAHSYYLNGDIPFQASEYEAVTDASTRPPLPKEFAEHLRQGLLARGLESVIGVVPYGEDPGVTEYETLLPDDRTDGVKTRARVGGLIEEDVSTSWVFAEQDNGLVGIREAKKCVLLINGVHEVHKD</sequence>
<name>A0A6A6GGP9_9PEZI</name>
<organism evidence="1 2">
    <name type="scientific">Elsinoe ampelina</name>
    <dbReference type="NCBI Taxonomy" id="302913"/>
    <lineage>
        <taxon>Eukaryota</taxon>
        <taxon>Fungi</taxon>
        <taxon>Dikarya</taxon>
        <taxon>Ascomycota</taxon>
        <taxon>Pezizomycotina</taxon>
        <taxon>Dothideomycetes</taxon>
        <taxon>Dothideomycetidae</taxon>
        <taxon>Myriangiales</taxon>
        <taxon>Elsinoaceae</taxon>
        <taxon>Elsinoe</taxon>
    </lineage>
</organism>
<gene>
    <name evidence="1" type="ORF">BDZ85DRAFT_248319</name>
</gene>
<dbReference type="OrthoDB" id="2322999at2759"/>
<evidence type="ECO:0000313" key="1">
    <source>
        <dbReference type="EMBL" id="KAF2224868.1"/>
    </source>
</evidence>
<accession>A0A6A6GGP9</accession>
<evidence type="ECO:0000313" key="2">
    <source>
        <dbReference type="Proteomes" id="UP000799538"/>
    </source>
</evidence>
<dbReference type="Proteomes" id="UP000799538">
    <property type="component" value="Unassembled WGS sequence"/>
</dbReference>
<dbReference type="EMBL" id="ML992504">
    <property type="protein sequence ID" value="KAF2224868.1"/>
    <property type="molecule type" value="Genomic_DNA"/>
</dbReference>